<comment type="caution">
    <text evidence="3">The sequence shown here is derived from an EMBL/GenBank/DDBJ whole genome shotgun (WGS) entry which is preliminary data.</text>
</comment>
<evidence type="ECO:0000259" key="2">
    <source>
        <dbReference type="Pfam" id="PF13621"/>
    </source>
</evidence>
<dbReference type="PANTHER" id="PTHR12461">
    <property type="entry name" value="HYPOXIA-INDUCIBLE FACTOR 1 ALPHA INHIBITOR-RELATED"/>
    <property type="match status" value="1"/>
</dbReference>
<feature type="domain" description="Cupin-like" evidence="2">
    <location>
        <begin position="197"/>
        <end position="278"/>
    </location>
</feature>
<dbReference type="PANTHER" id="PTHR12461:SF105">
    <property type="entry name" value="HYPOXIA-INDUCIBLE FACTOR 1-ALPHA INHIBITOR"/>
    <property type="match status" value="1"/>
</dbReference>
<organism evidence="3 4">
    <name type="scientific">Elliptochloris bilobata</name>
    <dbReference type="NCBI Taxonomy" id="381761"/>
    <lineage>
        <taxon>Eukaryota</taxon>
        <taxon>Viridiplantae</taxon>
        <taxon>Chlorophyta</taxon>
        <taxon>core chlorophytes</taxon>
        <taxon>Trebouxiophyceae</taxon>
        <taxon>Trebouxiophyceae incertae sedis</taxon>
        <taxon>Elliptochloris clade</taxon>
        <taxon>Elliptochloris</taxon>
    </lineage>
</organism>
<dbReference type="InterPro" id="IPR014710">
    <property type="entry name" value="RmlC-like_jellyroll"/>
</dbReference>
<gene>
    <name evidence="3" type="ORF">WJX81_001230</name>
</gene>
<dbReference type="EMBL" id="JALJOU010000042">
    <property type="protein sequence ID" value="KAK9832042.1"/>
    <property type="molecule type" value="Genomic_DNA"/>
</dbReference>
<proteinExistence type="inferred from homology"/>
<dbReference type="Proteomes" id="UP001445335">
    <property type="component" value="Unassembled WGS sequence"/>
</dbReference>
<keyword evidence="4" id="KW-1185">Reference proteome</keyword>
<protein>
    <recommendedName>
        <fullName evidence="2">Cupin-like domain-containing protein</fullName>
    </recommendedName>
</protein>
<dbReference type="AlphaFoldDB" id="A0AAW1RDU8"/>
<dbReference type="Gene3D" id="2.60.120.10">
    <property type="entry name" value="Jelly Rolls"/>
    <property type="match status" value="1"/>
</dbReference>
<dbReference type="Pfam" id="PF13621">
    <property type="entry name" value="Cupin_8"/>
    <property type="match status" value="1"/>
</dbReference>
<dbReference type="InterPro" id="IPR041667">
    <property type="entry name" value="Cupin_8"/>
</dbReference>
<dbReference type="SUPFAM" id="SSF51197">
    <property type="entry name" value="Clavaminate synthase-like"/>
    <property type="match status" value="1"/>
</dbReference>
<sequence>MHWCAGQEVDANTAFAAWEVLRGGGPAVLRGTPLVTQLLERWTLPHLAAHFGGRRVTALCAPAQRAAVLCADAAKNVYGGLYHVREPESQALAMGFGEAAECIAAWQERRALVRAEVMRAPAPALGGAAGLPPPEPHGRPLACGDLGAVLREDLTDRIGWQWLQEARRAHRWGSVMGVDLELASGDLLQPARYSTRDRLLVQIAGRRRVLLLAPAHVFAGLYPFPVAHPYDGYAMPDLERPDAVAWPALTGVRGCVALLRPGDVLFVPAFWFAHVQDMDAGATSLAIRLGVGMRLQGPGAAAAAAARRLEERVGAAEGIAHIRRWLLIIAHNDEARWIDTATVAGYRRVVMCQEARDEVEAALAPGERGAALLLSMCERRLLPTPWLNKSFREPLYLTVRAIQLPDTRTDEQRRFPELFPRLALADS</sequence>
<comment type="similarity">
    <text evidence="1">Belongs to the JARID1 histone demethylase family.</text>
</comment>
<name>A0AAW1RDU8_9CHLO</name>
<evidence type="ECO:0000256" key="1">
    <source>
        <dbReference type="ARBA" id="ARBA00006801"/>
    </source>
</evidence>
<reference evidence="3 4" key="1">
    <citation type="journal article" date="2024" name="Nat. Commun.">
        <title>Phylogenomics reveals the evolutionary origins of lichenization in chlorophyte algae.</title>
        <authorList>
            <person name="Puginier C."/>
            <person name="Libourel C."/>
            <person name="Otte J."/>
            <person name="Skaloud P."/>
            <person name="Haon M."/>
            <person name="Grisel S."/>
            <person name="Petersen M."/>
            <person name="Berrin J.G."/>
            <person name="Delaux P.M."/>
            <person name="Dal Grande F."/>
            <person name="Keller J."/>
        </authorList>
    </citation>
    <scope>NUCLEOTIDE SEQUENCE [LARGE SCALE GENOMIC DNA]</scope>
    <source>
        <strain evidence="3 4">SAG 245.80</strain>
    </source>
</reference>
<evidence type="ECO:0000313" key="3">
    <source>
        <dbReference type="EMBL" id="KAK9832042.1"/>
    </source>
</evidence>
<accession>A0AAW1RDU8</accession>
<evidence type="ECO:0000313" key="4">
    <source>
        <dbReference type="Proteomes" id="UP001445335"/>
    </source>
</evidence>